<dbReference type="EMBL" id="GIKN01001749">
    <property type="protein sequence ID" value="NIE44022.1"/>
    <property type="molecule type" value="Transcribed_RNA"/>
</dbReference>
<reference evidence="15" key="1">
    <citation type="submission" date="2020-03" db="EMBL/GenBank/DDBJ databases">
        <title>A transcriptome and proteome of the tick Rhipicephalus microplus shaped by the genetic composition of its hosts and developmental stage.</title>
        <authorList>
            <person name="Garcia G.R."/>
            <person name="Ribeiro J.M.C."/>
            <person name="Maruyama S.R."/>
            <person name="Gardinasse L.G."/>
            <person name="Nelson K."/>
            <person name="Ferreira B.R."/>
            <person name="Andrade T.G."/>
            <person name="Santos I.K.F.M."/>
        </authorList>
    </citation>
    <scope>NUCLEOTIDE SEQUENCE</scope>
    <source>
        <strain evidence="15">NSGR</strain>
        <tissue evidence="15">Salivary glands</tissue>
    </source>
</reference>
<name>A0A6G4ZZ37_RHIMP</name>
<dbReference type="GO" id="GO:0004843">
    <property type="term" value="F:cysteine-type deubiquitinase activity"/>
    <property type="evidence" value="ECO:0007669"/>
    <property type="project" value="UniProtKB-UniRule"/>
</dbReference>
<evidence type="ECO:0000256" key="7">
    <source>
        <dbReference type="ARBA" id="ARBA00046227"/>
    </source>
</evidence>
<evidence type="ECO:0000256" key="10">
    <source>
        <dbReference type="PIRSR" id="PIRSR038120-1"/>
    </source>
</evidence>
<dbReference type="PROSITE" id="PS52048">
    <property type="entry name" value="UCH_DOMAIN"/>
    <property type="match status" value="1"/>
</dbReference>
<evidence type="ECO:0000256" key="13">
    <source>
        <dbReference type="RuleBase" id="RU361215"/>
    </source>
</evidence>
<dbReference type="PANTHER" id="PTHR10589">
    <property type="entry name" value="UBIQUITIN CARBOXYL-TERMINAL HYDROLASE"/>
    <property type="match status" value="1"/>
</dbReference>
<dbReference type="EC" id="3.4.19.12" evidence="9 13"/>
<dbReference type="Gene3D" id="3.40.532.10">
    <property type="entry name" value="Peptidase C12, ubiquitin carboxyl-terminal hydrolase"/>
    <property type="match status" value="1"/>
</dbReference>
<dbReference type="InterPro" id="IPR017390">
    <property type="entry name" value="Ubiquitinyl_hydrolase_UCH37"/>
</dbReference>
<feature type="site" description="Important for enzyme activity" evidence="11 12">
    <location>
        <position position="182"/>
    </location>
</feature>
<dbReference type="OrthoDB" id="1924260at2759"/>
<evidence type="ECO:0000256" key="12">
    <source>
        <dbReference type="PROSITE-ProRule" id="PRU01393"/>
    </source>
</evidence>
<feature type="site" description="Transition state stabilizer" evidence="12">
    <location>
        <position position="85"/>
    </location>
</feature>
<dbReference type="PRINTS" id="PR00707">
    <property type="entry name" value="UBCTHYDRLASE"/>
</dbReference>
<accession>A0A6G4ZZ37</accession>
<evidence type="ECO:0000256" key="11">
    <source>
        <dbReference type="PIRSR" id="PIRSR038120-2"/>
    </source>
</evidence>
<evidence type="ECO:0000256" key="4">
    <source>
        <dbReference type="ARBA" id="ARBA00022786"/>
    </source>
</evidence>
<dbReference type="PROSITE" id="PS52049">
    <property type="entry name" value="ULD"/>
    <property type="match status" value="1"/>
</dbReference>
<evidence type="ECO:0000256" key="5">
    <source>
        <dbReference type="ARBA" id="ARBA00022801"/>
    </source>
</evidence>
<dbReference type="AlphaFoldDB" id="A0A6G4ZZ37"/>
<comment type="subunit">
    <text evidence="8">Catalytic component of the polycomb repressive deubiquitinase (PR-DUB) complex, at least composed of caly/calypso, Asx and sba (MBD5/6 homolog). The PR-DUB complex associates with nucleosomes to mediate deubiquitination of histone H2AK118ub1 substrates; the association requires the positively charged C-terminal tail of caly, probably due to direct binding of DNA. Interacts (via ULD domain) with Asx (via DEUBAD domain); the interaction produces a stable heterodimer with a composite binding site for ubiquitin. Homodimerizes (via coiled-coil hinge-region between the UCH and ULD domains) to mediate assembly of 2 copies of the caly-Asx heterodimer into a bisymmetric tetramer; dimerization enhances PR-DUB association with nucleosomes.</text>
</comment>
<dbReference type="GO" id="GO:0005737">
    <property type="term" value="C:cytoplasm"/>
    <property type="evidence" value="ECO:0007669"/>
    <property type="project" value="TreeGrafter"/>
</dbReference>
<comment type="similarity">
    <text evidence="2 9 12 13">Belongs to the peptidase C12 family.</text>
</comment>
<evidence type="ECO:0000256" key="9">
    <source>
        <dbReference type="PIRNR" id="PIRNR038120"/>
    </source>
</evidence>
<keyword evidence="6 9" id="KW-0788">Thiol protease</keyword>
<dbReference type="SUPFAM" id="SSF54001">
    <property type="entry name" value="Cysteine proteinases"/>
    <property type="match status" value="1"/>
</dbReference>
<keyword evidence="5 9" id="KW-0378">Hydrolase</keyword>
<organism evidence="15">
    <name type="scientific">Rhipicephalus microplus</name>
    <name type="common">Cattle tick</name>
    <name type="synonym">Boophilus microplus</name>
    <dbReference type="NCBI Taxonomy" id="6941"/>
    <lineage>
        <taxon>Eukaryota</taxon>
        <taxon>Metazoa</taxon>
        <taxon>Ecdysozoa</taxon>
        <taxon>Arthropoda</taxon>
        <taxon>Chelicerata</taxon>
        <taxon>Arachnida</taxon>
        <taxon>Acari</taxon>
        <taxon>Parasitiformes</taxon>
        <taxon>Ixodida</taxon>
        <taxon>Ixodoidea</taxon>
        <taxon>Ixodidae</taxon>
        <taxon>Rhipicephalinae</taxon>
        <taxon>Rhipicephalus</taxon>
        <taxon>Boophilus</taxon>
    </lineage>
</organism>
<dbReference type="Pfam" id="PF01088">
    <property type="entry name" value="Peptidase_C12"/>
    <property type="match status" value="1"/>
</dbReference>
<sequence length="340" mass="38935">MAASSGSAGDWCLIESDPGVFTELIKGFGVKGVQVEELWSLDRESFDKLKPVHGLIFLFKWYRNDEPGGSIVQDNRLEKIFFAKQVINNACATQAILSVLLNVKHPDIFLGDTLNSFKDFCQSFDATMKGLTLSNSDVIREVHNSFSRQQMFEFDIKQSSKDDDVYHFIGYVPIDGRLYELDGLKEGPIDLGPIPQGTDWIDTVRPVIESRIKEYNEGEIHFNLMALITDRKLLYQKQLDSMNAQLSSGGMETDDVQSEISKLHMLIQEEENKCKRYKMENIRRKHNYLPLIMEILKILSEEKKLVPLVEKAREKVLEKKKQDISQEVSGRPNHETIALM</sequence>
<dbReference type="InterPro" id="IPR036959">
    <property type="entry name" value="Peptidase_C12_UCH_sf"/>
</dbReference>
<dbReference type="CDD" id="cd09617">
    <property type="entry name" value="Peptidase_C12_UCH37_BAP1"/>
    <property type="match status" value="1"/>
</dbReference>
<dbReference type="Gene3D" id="1.20.58.860">
    <property type="match status" value="1"/>
</dbReference>
<dbReference type="VEuPathDB" id="VectorBase:LOC119187802"/>
<protein>
    <recommendedName>
        <fullName evidence="9 13">Ubiquitin carboxyl-terminal hydrolase</fullName>
        <ecNumber evidence="9 13">3.4.19.12</ecNumber>
    </recommendedName>
</protein>
<evidence type="ECO:0000256" key="8">
    <source>
        <dbReference type="ARBA" id="ARBA00049710"/>
    </source>
</evidence>
<feature type="active site" description="Nucleophile" evidence="10 12">
    <location>
        <position position="91"/>
    </location>
</feature>
<dbReference type="GO" id="GO:0016579">
    <property type="term" value="P:protein deubiquitination"/>
    <property type="evidence" value="ECO:0007669"/>
    <property type="project" value="InterPro"/>
</dbReference>
<proteinExistence type="inferred from homology"/>
<dbReference type="FunFam" id="1.20.58.860:FF:000001">
    <property type="entry name" value="Ubiquitin carboxyl-terminal hydrolase"/>
    <property type="match status" value="1"/>
</dbReference>
<evidence type="ECO:0000256" key="3">
    <source>
        <dbReference type="ARBA" id="ARBA00022670"/>
    </source>
</evidence>
<dbReference type="PIRSF" id="PIRSF038120">
    <property type="entry name" value="Ubiquitinyl_hydrolase_UCH37"/>
    <property type="match status" value="1"/>
</dbReference>
<comment type="function">
    <text evidence="7">Catalytic component of the polycomb repressive deubiquitinase (PR-DUB) complex, a complex that specifically mediates deubiquitination of histone H2A monoubiquitinated at 'Lys-119' (H2AK118ub1). Mediates bisymmetric organization of the PR-DUB complex and is involved in association with nucleosomes to mediate deubiquitination. Does not deubiquitinate monoubiquitinated histone H2B. Required to maintain the transcriptionally repressive state of homeotic genes throughout development. The PR-DUB complex has weak or no activity toward 'Lys-48'- and 'Lys-63'-linked polyubiquitin chains. Polycomb group (PcG) protein.</text>
</comment>
<dbReference type="PANTHER" id="PTHR10589:SF16">
    <property type="entry name" value="UBIQUITIN CARBOXYL-TERMINAL HYDROLASE ISOZYME L5"/>
    <property type="match status" value="1"/>
</dbReference>
<evidence type="ECO:0000256" key="2">
    <source>
        <dbReference type="ARBA" id="ARBA00009326"/>
    </source>
</evidence>
<evidence type="ECO:0000259" key="14">
    <source>
        <dbReference type="PROSITE" id="PS52048"/>
    </source>
</evidence>
<dbReference type="FunFam" id="3.40.532.10:FF:000001">
    <property type="entry name" value="Ubiquitin carboxyl-terminal hydrolase"/>
    <property type="match status" value="1"/>
</dbReference>
<evidence type="ECO:0000256" key="6">
    <source>
        <dbReference type="ARBA" id="ARBA00022807"/>
    </source>
</evidence>
<dbReference type="InterPro" id="IPR041507">
    <property type="entry name" value="UCH_C"/>
</dbReference>
<keyword evidence="4 9" id="KW-0833">Ubl conjugation pathway</keyword>
<evidence type="ECO:0000256" key="1">
    <source>
        <dbReference type="ARBA" id="ARBA00000707"/>
    </source>
</evidence>
<comment type="catalytic activity">
    <reaction evidence="1 9 12 13">
        <text>Thiol-dependent hydrolysis of ester, thioester, amide, peptide and isopeptide bonds formed by the C-terminal Gly of ubiquitin (a 76-residue protein attached to proteins as an intracellular targeting signal).</text>
        <dbReference type="EC" id="3.4.19.12"/>
    </reaction>
</comment>
<evidence type="ECO:0000313" key="15">
    <source>
        <dbReference type="EMBL" id="NIE44022.1"/>
    </source>
</evidence>
<dbReference type="Pfam" id="PF18031">
    <property type="entry name" value="UCH_C"/>
    <property type="match status" value="1"/>
</dbReference>
<dbReference type="InterPro" id="IPR001578">
    <property type="entry name" value="Peptidase_C12_UCH"/>
</dbReference>
<keyword evidence="3 9" id="KW-0645">Protease</keyword>
<feature type="active site" description="Proton donor" evidence="10 12">
    <location>
        <position position="167"/>
    </location>
</feature>
<feature type="domain" description="UCH catalytic" evidence="14">
    <location>
        <begin position="10"/>
        <end position="229"/>
    </location>
</feature>
<dbReference type="InterPro" id="IPR038765">
    <property type="entry name" value="Papain-like_cys_pep_sf"/>
</dbReference>
<dbReference type="GO" id="GO:0006511">
    <property type="term" value="P:ubiquitin-dependent protein catabolic process"/>
    <property type="evidence" value="ECO:0007669"/>
    <property type="project" value="UniProtKB-UniRule"/>
</dbReference>